<reference evidence="1 2" key="1">
    <citation type="submission" date="2009-08" db="EMBL/GenBank/DDBJ databases">
        <authorList>
            <person name="Weinstock G."/>
            <person name="Sodergren E."/>
            <person name="Clifton S."/>
            <person name="Fulton L."/>
            <person name="Fulton B."/>
            <person name="Courtney L."/>
            <person name="Fronick C."/>
            <person name="Harrison M."/>
            <person name="Strong C."/>
            <person name="Farmer C."/>
            <person name="Delahaunty K."/>
            <person name="Markovic C."/>
            <person name="Hall O."/>
            <person name="Minx P."/>
            <person name="Tomlinson C."/>
            <person name="Mitreva M."/>
            <person name="Nelson J."/>
            <person name="Hou S."/>
            <person name="Wollam A."/>
            <person name="Pepin K.H."/>
            <person name="Johnson M."/>
            <person name="Bhonagiri V."/>
            <person name="Nash W.E."/>
            <person name="Warren W."/>
            <person name="Chinwalla A."/>
            <person name="Mardis E.R."/>
            <person name="Wilson R.K."/>
        </authorList>
    </citation>
    <scope>NUCLEOTIDE SEQUENCE [LARGE SCALE GENOMIC DNA]</scope>
    <source>
        <strain evidence="1 2">L1-82</strain>
    </source>
</reference>
<comment type="caution">
    <text evidence="1">The sequence shown here is derived from an EMBL/GenBank/DDBJ whole genome shotgun (WGS) entry which is preliminary data.</text>
</comment>
<dbReference type="HOGENOM" id="CLU_1911165_0_0_9"/>
<evidence type="ECO:0000313" key="1">
    <source>
        <dbReference type="EMBL" id="EEV00371.1"/>
    </source>
</evidence>
<feature type="non-terminal residue" evidence="1">
    <location>
        <position position="133"/>
    </location>
</feature>
<accession>C7GCU3</accession>
<dbReference type="EMBL" id="ABYJ02000136">
    <property type="protein sequence ID" value="EEV00371.1"/>
    <property type="molecule type" value="Genomic_DNA"/>
</dbReference>
<sequence>MEKTSYYLGIDLDNDNAVISYFQLNMKEPETVSTVAGSEVYQIPLILAKKHGIGQWFIGEEAKRLALLQGEEAVSGLLQAALAGKEFFIEGETYKAQELLALYIKKLVYLAGKLGNPVIPDFLVITLEQLSRE</sequence>
<evidence type="ECO:0000313" key="2">
    <source>
        <dbReference type="Proteomes" id="UP000004828"/>
    </source>
</evidence>
<organism evidence="1 2">
    <name type="scientific">Roseburia intestinalis L1-82</name>
    <dbReference type="NCBI Taxonomy" id="536231"/>
    <lineage>
        <taxon>Bacteria</taxon>
        <taxon>Bacillati</taxon>
        <taxon>Bacillota</taxon>
        <taxon>Clostridia</taxon>
        <taxon>Lachnospirales</taxon>
        <taxon>Lachnospiraceae</taxon>
        <taxon>Roseburia</taxon>
    </lineage>
</organism>
<dbReference type="AlphaFoldDB" id="C7GCU3"/>
<proteinExistence type="predicted"/>
<dbReference type="Proteomes" id="UP000004828">
    <property type="component" value="Unassembled WGS sequence"/>
</dbReference>
<name>C7GCU3_9FIRM</name>
<gene>
    <name evidence="1" type="ORF">ROSINTL182_07743</name>
</gene>
<protein>
    <submittedName>
        <fullName evidence="1">Uncharacterized protein</fullName>
    </submittedName>
</protein>
<dbReference type="Gene3D" id="3.30.420.40">
    <property type="match status" value="1"/>
</dbReference>